<protein>
    <recommendedName>
        <fullName evidence="1">Molybdopterin cofactor biosynthesis MoaD-related C-terminal domain-containing protein</fullName>
    </recommendedName>
</protein>
<dbReference type="GeneID" id="73043325"/>
<reference evidence="2 3" key="1">
    <citation type="journal article" date="2019" name="Int. J. Syst. Evol. Microbiol.">
        <title>The Global Catalogue of Microorganisms (GCM) 10K type strain sequencing project: providing services to taxonomists for standard genome sequencing and annotation.</title>
        <authorList>
            <consortium name="The Broad Institute Genomics Platform"/>
            <consortium name="The Broad Institute Genome Sequencing Center for Infectious Disease"/>
            <person name="Wu L."/>
            <person name="Ma J."/>
        </authorList>
    </citation>
    <scope>NUCLEOTIDE SEQUENCE [LARGE SCALE GENOMIC DNA]</scope>
    <source>
        <strain evidence="2 3">XZYJ18</strain>
    </source>
</reference>
<dbReference type="Proteomes" id="UP001595945">
    <property type="component" value="Unassembled WGS sequence"/>
</dbReference>
<evidence type="ECO:0000313" key="2">
    <source>
        <dbReference type="EMBL" id="MFC4825947.1"/>
    </source>
</evidence>
<name>A0ABD5Q5F3_9EURY</name>
<gene>
    <name evidence="2" type="ORF">ACFO9K_16950</name>
</gene>
<dbReference type="AlphaFoldDB" id="A0ABD5Q5F3"/>
<dbReference type="Gene3D" id="3.30.1370.80">
    <property type="entry name" value="Molybdopterin cofactor biosynthesis MoaD-related, C-terminal domain"/>
    <property type="match status" value="1"/>
</dbReference>
<accession>A0ABD5Q5F3</accession>
<keyword evidence="3" id="KW-1185">Reference proteome</keyword>
<sequence length="89" mass="9632">MRVEKSFRGISERLARRYLSNLGGTIEGGDPEGDGDVVGDDWRASVSSEKVKIGRSVTLTEVTVVFEGEESALDPLIEKFSQKAMRAGG</sequence>
<dbReference type="Pfam" id="PF09189">
    <property type="entry name" value="MoaD_arch"/>
    <property type="match status" value="1"/>
</dbReference>
<comment type="caution">
    <text evidence="2">The sequence shown here is derived from an EMBL/GenBank/DDBJ whole genome shotgun (WGS) entry which is preliminary data.</text>
</comment>
<dbReference type="InterPro" id="IPR015272">
    <property type="entry name" value="MoadD_C"/>
</dbReference>
<dbReference type="RefSeq" id="WP_254268427.1">
    <property type="nucleotide sequence ID" value="NZ_CP100400.1"/>
</dbReference>
<dbReference type="InterPro" id="IPR036473">
    <property type="entry name" value="Mopterin_CF_MoaD-rel_C_sf"/>
</dbReference>
<proteinExistence type="predicted"/>
<dbReference type="EMBL" id="JBHSHT010000002">
    <property type="protein sequence ID" value="MFC4825947.1"/>
    <property type="molecule type" value="Genomic_DNA"/>
</dbReference>
<evidence type="ECO:0000259" key="1">
    <source>
        <dbReference type="Pfam" id="PF09189"/>
    </source>
</evidence>
<organism evidence="2 3">
    <name type="scientific">Halorussus aquaticus</name>
    <dbReference type="NCBI Taxonomy" id="2953748"/>
    <lineage>
        <taxon>Archaea</taxon>
        <taxon>Methanobacteriati</taxon>
        <taxon>Methanobacteriota</taxon>
        <taxon>Stenosarchaea group</taxon>
        <taxon>Halobacteria</taxon>
        <taxon>Halobacteriales</taxon>
        <taxon>Haladaptataceae</taxon>
        <taxon>Halorussus</taxon>
    </lineage>
</organism>
<evidence type="ECO:0000313" key="3">
    <source>
        <dbReference type="Proteomes" id="UP001595945"/>
    </source>
</evidence>
<feature type="domain" description="Molybdopterin cofactor biosynthesis MoaD-related C-terminal" evidence="1">
    <location>
        <begin position="4"/>
        <end position="89"/>
    </location>
</feature>